<dbReference type="SUPFAM" id="SSF56219">
    <property type="entry name" value="DNase I-like"/>
    <property type="match status" value="1"/>
</dbReference>
<dbReference type="AlphaFoldDB" id="A0A0C1ECA5"/>
<keyword evidence="4 6" id="KW-0460">Magnesium</keyword>
<dbReference type="GO" id="GO:0008311">
    <property type="term" value="F:double-stranded DNA 3'-5' DNA exonuclease activity"/>
    <property type="evidence" value="ECO:0007669"/>
    <property type="project" value="InterPro"/>
</dbReference>
<dbReference type="EMBL" id="JUFZ01000101">
    <property type="protein sequence ID" value="KIC06488.1"/>
    <property type="molecule type" value="Genomic_DNA"/>
</dbReference>
<evidence type="ECO:0000313" key="9">
    <source>
        <dbReference type="EMBL" id="KIC06488.1"/>
    </source>
</evidence>
<comment type="similarity">
    <text evidence="1">Belongs to the DNA repair enzymes AP/ExoA family.</text>
</comment>
<dbReference type="InterPro" id="IPR004808">
    <property type="entry name" value="AP_endonuc_1"/>
</dbReference>
<feature type="site" description="Important for catalytic activity" evidence="7">
    <location>
        <position position="269"/>
    </location>
</feature>
<dbReference type="Pfam" id="PF03372">
    <property type="entry name" value="Exo_endo_phos"/>
    <property type="match status" value="1"/>
</dbReference>
<gene>
    <name evidence="9" type="ORF">MCC93_20840</name>
</gene>
<dbReference type="NCBIfam" id="TIGR00195">
    <property type="entry name" value="exoDNase_III"/>
    <property type="match status" value="1"/>
</dbReference>
<comment type="cofactor">
    <cofactor evidence="6">
        <name>Mg(2+)</name>
        <dbReference type="ChEBI" id="CHEBI:18420"/>
    </cofactor>
    <cofactor evidence="6">
        <name>Mn(2+)</name>
        <dbReference type="ChEBI" id="CHEBI:29035"/>
    </cofactor>
    <text evidence="6">Probably binds two magnesium or manganese ions per subunit.</text>
</comment>
<feature type="binding site" evidence="6">
    <location>
        <position position="299"/>
    </location>
    <ligand>
        <name>Mg(2+)</name>
        <dbReference type="ChEBI" id="CHEBI:18420"/>
        <label>1</label>
    </ligand>
</feature>
<dbReference type="InterPro" id="IPR037493">
    <property type="entry name" value="ExoIII-like"/>
</dbReference>
<comment type="caution">
    <text evidence="9">The sequence shown here is derived from an EMBL/GenBank/DDBJ whole genome shotgun (WGS) entry which is preliminary data.</text>
</comment>
<feature type="binding site" evidence="6">
    <location>
        <position position="198"/>
    </location>
    <ligand>
        <name>Mg(2+)</name>
        <dbReference type="ChEBI" id="CHEBI:18420"/>
        <label>1</label>
    </ligand>
</feature>
<keyword evidence="6" id="KW-0464">Manganese</keyword>
<evidence type="ECO:0000256" key="6">
    <source>
        <dbReference type="PIRSR" id="PIRSR604808-2"/>
    </source>
</evidence>
<dbReference type="PANTHER" id="PTHR43250:SF2">
    <property type="entry name" value="EXODEOXYRIBONUCLEASE III"/>
    <property type="match status" value="1"/>
</dbReference>
<dbReference type="GO" id="GO:0003677">
    <property type="term" value="F:DNA binding"/>
    <property type="evidence" value="ECO:0007669"/>
    <property type="project" value="InterPro"/>
</dbReference>
<keyword evidence="3" id="KW-0378">Hydrolase</keyword>
<dbReference type="GO" id="GO:0006281">
    <property type="term" value="P:DNA repair"/>
    <property type="evidence" value="ECO:0007669"/>
    <property type="project" value="InterPro"/>
</dbReference>
<evidence type="ECO:0000256" key="5">
    <source>
        <dbReference type="PIRSR" id="PIRSR604808-1"/>
    </source>
</evidence>
<dbReference type="PANTHER" id="PTHR43250">
    <property type="entry name" value="EXODEOXYRIBONUCLEASE III"/>
    <property type="match status" value="1"/>
</dbReference>
<feature type="binding site" evidence="6">
    <location>
        <position position="86"/>
    </location>
    <ligand>
        <name>Mg(2+)</name>
        <dbReference type="ChEBI" id="CHEBI:18420"/>
        <label>1</label>
    </ligand>
</feature>
<feature type="domain" description="Endonuclease/exonuclease/phosphatase" evidence="8">
    <location>
        <begin position="57"/>
        <end position="299"/>
    </location>
</feature>
<feature type="site" description="Transition state stabilizer" evidence="7">
    <location>
        <position position="200"/>
    </location>
</feature>
<dbReference type="InterPro" id="IPR036691">
    <property type="entry name" value="Endo/exonu/phosph_ase_sf"/>
</dbReference>
<feature type="site" description="Interaction with DNA substrate" evidence="7">
    <location>
        <position position="299"/>
    </location>
</feature>
<evidence type="ECO:0000259" key="8">
    <source>
        <dbReference type="Pfam" id="PF03372"/>
    </source>
</evidence>
<reference evidence="9 10" key="1">
    <citation type="submission" date="2014-12" db="EMBL/GenBank/DDBJ databases">
        <title>Genome sequence of Morococcus cerebrosus.</title>
        <authorList>
            <person name="Shin S.-K."/>
            <person name="Yi H."/>
        </authorList>
    </citation>
    <scope>NUCLEOTIDE SEQUENCE [LARGE SCALE GENOMIC DNA]</scope>
    <source>
        <strain evidence="9 10">CIP 81.93</strain>
    </source>
</reference>
<dbReference type="InterPro" id="IPR005135">
    <property type="entry name" value="Endo/exonuclease/phosphatase"/>
</dbReference>
<evidence type="ECO:0000256" key="1">
    <source>
        <dbReference type="ARBA" id="ARBA00007092"/>
    </source>
</evidence>
<feature type="active site" evidence="5">
    <location>
        <position position="157"/>
    </location>
</feature>
<dbReference type="Proteomes" id="UP000031390">
    <property type="component" value="Unassembled WGS sequence"/>
</dbReference>
<feature type="active site" description="Proton donor/acceptor" evidence="5">
    <location>
        <position position="198"/>
    </location>
</feature>
<feature type="binding site" evidence="6">
    <location>
        <position position="298"/>
    </location>
    <ligand>
        <name>Mg(2+)</name>
        <dbReference type="ChEBI" id="CHEBI:18420"/>
        <label>1</label>
    </ligand>
</feature>
<dbReference type="NCBIfam" id="TIGR00633">
    <property type="entry name" value="xth"/>
    <property type="match status" value="1"/>
</dbReference>
<proteinExistence type="inferred from homology"/>
<dbReference type="CDD" id="cd09086">
    <property type="entry name" value="ExoIII-like_AP-endo"/>
    <property type="match status" value="1"/>
</dbReference>
<evidence type="ECO:0000313" key="10">
    <source>
        <dbReference type="Proteomes" id="UP000031390"/>
    </source>
</evidence>
<evidence type="ECO:0000256" key="7">
    <source>
        <dbReference type="PIRSR" id="PIRSR604808-3"/>
    </source>
</evidence>
<feature type="binding site" evidence="6">
    <location>
        <position position="59"/>
    </location>
    <ligand>
        <name>Mg(2+)</name>
        <dbReference type="ChEBI" id="CHEBI:18420"/>
        <label>1</label>
    </ligand>
</feature>
<dbReference type="PROSITE" id="PS51435">
    <property type="entry name" value="AP_NUCLEASE_F1_4"/>
    <property type="match status" value="1"/>
</dbReference>
<dbReference type="GO" id="GO:0004519">
    <property type="term" value="F:endonuclease activity"/>
    <property type="evidence" value="ECO:0007669"/>
    <property type="project" value="InterPro"/>
</dbReference>
<dbReference type="PROSITE" id="PS00726">
    <property type="entry name" value="AP_NUCLEASE_F1_1"/>
    <property type="match status" value="1"/>
</dbReference>
<dbReference type="InterPro" id="IPR020847">
    <property type="entry name" value="AP_endonuclease_F1_BS"/>
</dbReference>
<evidence type="ECO:0000256" key="2">
    <source>
        <dbReference type="ARBA" id="ARBA00022723"/>
    </source>
</evidence>
<dbReference type="GO" id="GO:0046872">
    <property type="term" value="F:metal ion binding"/>
    <property type="evidence" value="ECO:0007669"/>
    <property type="project" value="UniProtKB-KW"/>
</dbReference>
<dbReference type="Gene3D" id="3.60.10.10">
    <property type="entry name" value="Endonuclease/exonuclease/phosphatase"/>
    <property type="match status" value="1"/>
</dbReference>
<name>A0A0C1ECA5_9NEIS</name>
<accession>A0A0C1ECA5</accession>
<sequence length="308" mass="35345">MFQNRQPPKSPNVTIASRLPNKSGFHEPLLFCPYFARKARNAFQTTLTHGIRMKITTWNVNSLNVRLPQVQNWLADHQPDVLVLQELKLDQDKFPAAALQMMGWHSVWSGQKTYNGVAIISRSEPQDVHVGLPTLPDDPQRRIIAATVNGVRVINVYCVNGEALDSPKFQYKEQWFAALTEFVRDEMTRHEKLVLLGDFNIAPADADCYDPEKWHEKIHCSSIERQWFKNLLDLGLTDSLRQIHPEGAFYTWFDYRGAMFQRKLGLRIDHQLISPALSAVLKDVYVDLDARAQERPSDHAPVVAEFDL</sequence>
<organism evidence="9 10">
    <name type="scientific">Morococcus cerebrosus</name>
    <dbReference type="NCBI Taxonomy" id="1056807"/>
    <lineage>
        <taxon>Bacteria</taxon>
        <taxon>Pseudomonadati</taxon>
        <taxon>Pseudomonadota</taxon>
        <taxon>Betaproteobacteria</taxon>
        <taxon>Neisseriales</taxon>
        <taxon>Neisseriaceae</taxon>
        <taxon>Morococcus</taxon>
    </lineage>
</organism>
<evidence type="ECO:0000256" key="4">
    <source>
        <dbReference type="ARBA" id="ARBA00022842"/>
    </source>
</evidence>
<keyword evidence="2 6" id="KW-0479">Metal-binding</keyword>
<evidence type="ECO:0000256" key="3">
    <source>
        <dbReference type="ARBA" id="ARBA00022801"/>
    </source>
</evidence>
<protein>
    <submittedName>
        <fullName evidence="9">Exodeoxyribonuclease III</fullName>
    </submittedName>
</protein>
<feature type="active site" description="Proton acceptor" evidence="5">
    <location>
        <position position="299"/>
    </location>
</feature>
<feature type="binding site" evidence="6">
    <location>
        <position position="200"/>
    </location>
    <ligand>
        <name>Mg(2+)</name>
        <dbReference type="ChEBI" id="CHEBI:18420"/>
        <label>1</label>
    </ligand>
</feature>
<dbReference type="PATRIC" id="fig|1056807.3.peg.1999"/>